<comment type="similarity">
    <text evidence="2">Belongs to the citrate synthase family.</text>
</comment>
<dbReference type="PANTHER" id="PTHR11739:SF4">
    <property type="entry name" value="CITRATE SYNTHASE, PEROXISOMAL"/>
    <property type="match status" value="1"/>
</dbReference>
<reference evidence="6 7" key="1">
    <citation type="submission" date="2017-04" db="EMBL/GenBank/DDBJ databases">
        <authorList>
            <person name="Afonso C.L."/>
            <person name="Miller P.J."/>
            <person name="Scott M.A."/>
            <person name="Spackman E."/>
            <person name="Goraichik I."/>
            <person name="Dimitrov K.M."/>
            <person name="Suarez D.L."/>
            <person name="Swayne D.E."/>
        </authorList>
    </citation>
    <scope>NUCLEOTIDE SEQUENCE [LARGE SCALE GENOMIC DNA]</scope>
    <source>
        <strain evidence="6 7">DSM 23236</strain>
    </source>
</reference>
<dbReference type="PANTHER" id="PTHR11739">
    <property type="entry name" value="CITRATE SYNTHASE"/>
    <property type="match status" value="1"/>
</dbReference>
<dbReference type="EMBL" id="FWXD01000001">
    <property type="protein sequence ID" value="SMC16416.1"/>
    <property type="molecule type" value="Genomic_DNA"/>
</dbReference>
<protein>
    <recommendedName>
        <fullName evidence="3">citrate synthase (unknown stereospecificity)</fullName>
        <ecNumber evidence="3">2.3.3.16</ecNumber>
    </recommendedName>
</protein>
<dbReference type="STRING" id="1121001.SAMN02745857_00184"/>
<keyword evidence="7" id="KW-1185">Reference proteome</keyword>
<sequence length="391" mass="41417">MKRFVDADTAASLLGISKQTLYAYVSRGLVEAESKPDGRGSRYKRSDVERLLANKARGRKPGSVARSTLDWGLPVLESGLTLIERGQLYYRGQPLAALLPHASLENVATLLWQCGDEQPFAAPAPAMPAHWHASCVATAGLPLAEQVIARFALGQTAINSAHWQQPASHAAAALLRLLTASLLGLLPQAAPLHLQLAQAWQVDAASADLLRMALLVSADHELNASSFTARCIASTQASLGAAVLGGLAALSGPQHGGMTEQVEALWDELAAQTDLNAALRARLDRGDGLPGFGHPLYPDGDPRAQLLLQHLPADDFTSELYNAVHTLTGHAASIDFALVALRRALQLPRGAAFALFTAGRGAGWLAHALEQRHSGKLIRPRAGYSGPMPGE</sequence>
<dbReference type="AlphaFoldDB" id="A0A1W1WXE4"/>
<accession>A0A1W1WXE4</accession>
<dbReference type="InterPro" id="IPR000551">
    <property type="entry name" value="MerR-type_HTH_dom"/>
</dbReference>
<organism evidence="6 7">
    <name type="scientific">Andreprevotia lacus DSM 23236</name>
    <dbReference type="NCBI Taxonomy" id="1121001"/>
    <lineage>
        <taxon>Bacteria</taxon>
        <taxon>Pseudomonadati</taxon>
        <taxon>Pseudomonadota</taxon>
        <taxon>Betaproteobacteria</taxon>
        <taxon>Neisseriales</taxon>
        <taxon>Chitinibacteraceae</taxon>
        <taxon>Andreprevotia</taxon>
    </lineage>
</organism>
<dbReference type="InterPro" id="IPR002020">
    <property type="entry name" value="Citrate_synthase"/>
</dbReference>
<evidence type="ECO:0000256" key="3">
    <source>
        <dbReference type="ARBA" id="ARBA00012972"/>
    </source>
</evidence>
<dbReference type="InterPro" id="IPR016143">
    <property type="entry name" value="Citrate_synth-like_sm_a-sub"/>
</dbReference>
<dbReference type="OrthoDB" id="9800864at2"/>
<dbReference type="InterPro" id="IPR009061">
    <property type="entry name" value="DNA-bd_dom_put_sf"/>
</dbReference>
<dbReference type="InterPro" id="IPR016142">
    <property type="entry name" value="Citrate_synth-like_lrg_a-sub"/>
</dbReference>
<keyword evidence="4" id="KW-0808">Transferase</keyword>
<dbReference type="GO" id="GO:0006355">
    <property type="term" value="P:regulation of DNA-templated transcription"/>
    <property type="evidence" value="ECO:0007669"/>
    <property type="project" value="InterPro"/>
</dbReference>
<evidence type="ECO:0000256" key="1">
    <source>
        <dbReference type="ARBA" id="ARBA00004751"/>
    </source>
</evidence>
<evidence type="ECO:0000256" key="2">
    <source>
        <dbReference type="ARBA" id="ARBA00010566"/>
    </source>
</evidence>
<feature type="domain" description="HTH merR-type" evidence="5">
    <location>
        <begin position="10"/>
        <end position="52"/>
    </location>
</feature>
<dbReference type="RefSeq" id="WP_084088831.1">
    <property type="nucleotide sequence ID" value="NZ_FWXD01000001.1"/>
</dbReference>
<dbReference type="GO" id="GO:0005975">
    <property type="term" value="P:carbohydrate metabolic process"/>
    <property type="evidence" value="ECO:0007669"/>
    <property type="project" value="TreeGrafter"/>
</dbReference>
<dbReference type="UniPathway" id="UPA00223">
    <property type="reaction ID" value="UER00717"/>
</dbReference>
<gene>
    <name evidence="6" type="ORF">SAMN02745857_00184</name>
</gene>
<dbReference type="Gene3D" id="1.10.230.10">
    <property type="entry name" value="Cytochrome P450-Terp, domain 2"/>
    <property type="match status" value="1"/>
</dbReference>
<dbReference type="GO" id="GO:0006099">
    <property type="term" value="P:tricarboxylic acid cycle"/>
    <property type="evidence" value="ECO:0007669"/>
    <property type="project" value="UniProtKB-UniPathway"/>
</dbReference>
<dbReference type="PRINTS" id="PR00143">
    <property type="entry name" value="CITRTSNTHASE"/>
</dbReference>
<dbReference type="GO" id="GO:0003677">
    <property type="term" value="F:DNA binding"/>
    <property type="evidence" value="ECO:0007669"/>
    <property type="project" value="InterPro"/>
</dbReference>
<proteinExistence type="inferred from homology"/>
<dbReference type="Pfam" id="PF12728">
    <property type="entry name" value="HTH_17"/>
    <property type="match status" value="1"/>
</dbReference>
<evidence type="ECO:0000313" key="7">
    <source>
        <dbReference type="Proteomes" id="UP000192761"/>
    </source>
</evidence>
<dbReference type="InterPro" id="IPR036969">
    <property type="entry name" value="Citrate_synthase_sf"/>
</dbReference>
<dbReference type="GO" id="GO:0005829">
    <property type="term" value="C:cytosol"/>
    <property type="evidence" value="ECO:0007669"/>
    <property type="project" value="TreeGrafter"/>
</dbReference>
<comment type="pathway">
    <text evidence="1">Carbohydrate metabolism; tricarboxylic acid cycle; isocitrate from oxaloacetate: step 1/2.</text>
</comment>
<evidence type="ECO:0000259" key="5">
    <source>
        <dbReference type="PROSITE" id="PS50937"/>
    </source>
</evidence>
<dbReference type="SUPFAM" id="SSF48256">
    <property type="entry name" value="Citrate synthase"/>
    <property type="match status" value="1"/>
</dbReference>
<dbReference type="Proteomes" id="UP000192761">
    <property type="component" value="Unassembled WGS sequence"/>
</dbReference>
<evidence type="ECO:0000313" key="6">
    <source>
        <dbReference type="EMBL" id="SMC16416.1"/>
    </source>
</evidence>
<dbReference type="EC" id="2.3.3.16" evidence="3"/>
<dbReference type="InterPro" id="IPR041657">
    <property type="entry name" value="HTH_17"/>
</dbReference>
<name>A0A1W1WXE4_9NEIS</name>
<dbReference type="Pfam" id="PF00285">
    <property type="entry name" value="Citrate_synt"/>
    <property type="match status" value="1"/>
</dbReference>
<dbReference type="CDD" id="cd06102">
    <property type="entry name" value="citrate_synt_like_2"/>
    <property type="match status" value="1"/>
</dbReference>
<dbReference type="GO" id="GO:0036440">
    <property type="term" value="F:citrate synthase activity"/>
    <property type="evidence" value="ECO:0007669"/>
    <property type="project" value="UniProtKB-EC"/>
</dbReference>
<dbReference type="Gene3D" id="1.10.580.10">
    <property type="entry name" value="Citrate Synthase, domain 1"/>
    <property type="match status" value="1"/>
</dbReference>
<dbReference type="PROSITE" id="PS50937">
    <property type="entry name" value="HTH_MERR_2"/>
    <property type="match status" value="1"/>
</dbReference>
<dbReference type="SUPFAM" id="SSF46955">
    <property type="entry name" value="Putative DNA-binding domain"/>
    <property type="match status" value="1"/>
</dbReference>
<evidence type="ECO:0000256" key="4">
    <source>
        <dbReference type="ARBA" id="ARBA00022679"/>
    </source>
</evidence>